<keyword evidence="3" id="KW-1185">Reference proteome</keyword>
<sequence length="255" mass="29016">MMALSEPFLGVRFVPNLKRNLVSLGVLEDDGCMFKFDFGTLKILKGSLVVMKGPKRNGLYYLHSEALHAKDSGFVSINTNRSDLWHRRMGHIGNNGLKYLSDHNLLGKDTVAPLSFCESCVLGKSHRVKQSEQGKSSTGKKIQTEVKRLDANQEVGEPEQIDPQVKTQQVEVLEKPELEIPETVIPNQEQLEETILRDYQLVRDRERRQVRPNLKYLSSNLIEFVLVSGEALESVEPISYEEAVNFKILKIRIRL</sequence>
<protein>
    <submittedName>
        <fullName evidence="2">CCHC-type domain-containing protein</fullName>
    </submittedName>
</protein>
<feature type="domain" description="GAG-pre-integrase" evidence="1">
    <location>
        <begin position="58"/>
        <end position="125"/>
    </location>
</feature>
<dbReference type="EMBL" id="JBFOLK010000004">
    <property type="protein sequence ID" value="KAL2517835.1"/>
    <property type="molecule type" value="Genomic_DNA"/>
</dbReference>
<accession>A0ABD1TZJ1</accession>
<dbReference type="AlphaFoldDB" id="A0ABD1TZJ1"/>
<evidence type="ECO:0000313" key="3">
    <source>
        <dbReference type="Proteomes" id="UP001604336"/>
    </source>
</evidence>
<evidence type="ECO:0000313" key="2">
    <source>
        <dbReference type="EMBL" id="KAL2517835.1"/>
    </source>
</evidence>
<dbReference type="Pfam" id="PF13976">
    <property type="entry name" value="gag_pre-integrs"/>
    <property type="match status" value="1"/>
</dbReference>
<proteinExistence type="predicted"/>
<comment type="caution">
    <text evidence="2">The sequence shown here is derived from an EMBL/GenBank/DDBJ whole genome shotgun (WGS) entry which is preliminary data.</text>
</comment>
<reference evidence="3" key="1">
    <citation type="submission" date="2024-07" db="EMBL/GenBank/DDBJ databases">
        <title>Two chromosome-level genome assemblies of Korean endemic species Abeliophyllum distichum and Forsythia ovata (Oleaceae).</title>
        <authorList>
            <person name="Jang H."/>
        </authorList>
    </citation>
    <scope>NUCLEOTIDE SEQUENCE [LARGE SCALE GENOMIC DNA]</scope>
</reference>
<evidence type="ECO:0000259" key="1">
    <source>
        <dbReference type="Pfam" id="PF13976"/>
    </source>
</evidence>
<gene>
    <name evidence="2" type="ORF">Adt_14082</name>
</gene>
<organism evidence="2 3">
    <name type="scientific">Abeliophyllum distichum</name>
    <dbReference type="NCBI Taxonomy" id="126358"/>
    <lineage>
        <taxon>Eukaryota</taxon>
        <taxon>Viridiplantae</taxon>
        <taxon>Streptophyta</taxon>
        <taxon>Embryophyta</taxon>
        <taxon>Tracheophyta</taxon>
        <taxon>Spermatophyta</taxon>
        <taxon>Magnoliopsida</taxon>
        <taxon>eudicotyledons</taxon>
        <taxon>Gunneridae</taxon>
        <taxon>Pentapetalae</taxon>
        <taxon>asterids</taxon>
        <taxon>lamiids</taxon>
        <taxon>Lamiales</taxon>
        <taxon>Oleaceae</taxon>
        <taxon>Forsythieae</taxon>
        <taxon>Abeliophyllum</taxon>
    </lineage>
</organism>
<name>A0ABD1TZJ1_9LAMI</name>
<dbReference type="Proteomes" id="UP001604336">
    <property type="component" value="Unassembled WGS sequence"/>
</dbReference>
<dbReference type="InterPro" id="IPR025724">
    <property type="entry name" value="GAG-pre-integrase_dom"/>
</dbReference>